<reference evidence="7 8" key="1">
    <citation type="submission" date="2020-02" db="EMBL/GenBank/DDBJ databases">
        <title>Acidophilic actinobacteria isolated from forest soil.</title>
        <authorList>
            <person name="Golinska P."/>
        </authorList>
    </citation>
    <scope>NUCLEOTIDE SEQUENCE [LARGE SCALE GENOMIC DNA]</scope>
    <source>
        <strain evidence="7 8">NL8</strain>
    </source>
</reference>
<evidence type="ECO:0000256" key="2">
    <source>
        <dbReference type="ARBA" id="ARBA00022723"/>
    </source>
</evidence>
<dbReference type="Gene3D" id="1.25.40.880">
    <property type="entry name" value="Alkyl sulfatase, dimerisation domain"/>
    <property type="match status" value="1"/>
</dbReference>
<comment type="cofactor">
    <cofactor evidence="1">
        <name>Zn(2+)</name>
        <dbReference type="ChEBI" id="CHEBI:29105"/>
    </cofactor>
</comment>
<dbReference type="InterPro" id="IPR029229">
    <property type="entry name" value="Alkyl_sulf_C"/>
</dbReference>
<evidence type="ECO:0000259" key="6">
    <source>
        <dbReference type="SMART" id="SM00849"/>
    </source>
</evidence>
<keyword evidence="3" id="KW-0378">Hydrolase</keyword>
<dbReference type="RefSeq" id="WP_212012500.1">
    <property type="nucleotide sequence ID" value="NZ_JAAFYZ010000094.1"/>
</dbReference>
<dbReference type="Proteomes" id="UP000730482">
    <property type="component" value="Unassembled WGS sequence"/>
</dbReference>
<dbReference type="Pfam" id="PF14863">
    <property type="entry name" value="Alkyl_sulf_dimr"/>
    <property type="match status" value="1"/>
</dbReference>
<evidence type="ECO:0000256" key="1">
    <source>
        <dbReference type="ARBA" id="ARBA00001947"/>
    </source>
</evidence>
<name>A0ABS5KW09_9ACTN</name>
<proteinExistence type="inferred from homology"/>
<dbReference type="Pfam" id="PF00753">
    <property type="entry name" value="Lactamase_B"/>
    <property type="match status" value="1"/>
</dbReference>
<accession>A0ABS5KW09</accession>
<dbReference type="Gene3D" id="3.60.15.30">
    <property type="entry name" value="Metallo-beta-lactamase domain"/>
    <property type="match status" value="1"/>
</dbReference>
<dbReference type="InterPro" id="IPR044097">
    <property type="entry name" value="Bds1/SdsA1_MBL-fold"/>
</dbReference>
<keyword evidence="8" id="KW-1185">Reference proteome</keyword>
<dbReference type="InterPro" id="IPR036866">
    <property type="entry name" value="RibonucZ/Hydroxyglut_hydro"/>
</dbReference>
<dbReference type="SMART" id="SM00849">
    <property type="entry name" value="Lactamase_B"/>
    <property type="match status" value="1"/>
</dbReference>
<dbReference type="PROSITE" id="PS00743">
    <property type="entry name" value="BETA_LACTAMASE_B_1"/>
    <property type="match status" value="1"/>
</dbReference>
<dbReference type="Gene3D" id="3.30.1050.10">
    <property type="entry name" value="SCP2 sterol-binding domain"/>
    <property type="match status" value="1"/>
</dbReference>
<dbReference type="CDD" id="cd07710">
    <property type="entry name" value="arylsulfatase_Sdsa1-like_MBL-fold"/>
    <property type="match status" value="1"/>
</dbReference>
<dbReference type="InterPro" id="IPR001018">
    <property type="entry name" value="Beta-lactamase_class-B_CS"/>
</dbReference>
<keyword evidence="2" id="KW-0479">Metal-binding</keyword>
<dbReference type="InterPro" id="IPR036527">
    <property type="entry name" value="SCP2_sterol-bd_dom_sf"/>
</dbReference>
<evidence type="ECO:0000256" key="4">
    <source>
        <dbReference type="ARBA" id="ARBA00022833"/>
    </source>
</evidence>
<dbReference type="PANTHER" id="PTHR43223:SF1">
    <property type="entry name" value="ALKYL_ARYL-SULFATASE BDS1"/>
    <property type="match status" value="1"/>
</dbReference>
<organism evidence="7 8">
    <name type="scientific">Catenulispora pinistramenti</name>
    <dbReference type="NCBI Taxonomy" id="2705254"/>
    <lineage>
        <taxon>Bacteria</taxon>
        <taxon>Bacillati</taxon>
        <taxon>Actinomycetota</taxon>
        <taxon>Actinomycetes</taxon>
        <taxon>Catenulisporales</taxon>
        <taxon>Catenulisporaceae</taxon>
        <taxon>Catenulispora</taxon>
    </lineage>
</organism>
<sequence>MSHPRKTAIPTSPKPATALTAHINSLVEVPAVDADQEAVFARRGQLRELPPDFTISRPVGPIPVWSLAPYSEFLHGPAPDSVNPSLWRNALLNMHSGLFEVVPDAVYQVRCMDLSDISFLEDPTGASHDIVVVDPLVSEETAAAALKLYRDERGADRHVAAVIYTHSHTDHYGGVRGLFPDGVPAPEDHVEIVAPEGFLQHAVSENVYAGNAMSRRATYMYGSLLARGTRGQVDGGLGKTLSNGRVGLLAPTRDIGPADCLPGTVVKLGPVRFEFQLTPGTEAPAEMNFYLPDIATLCMAENANASLHNLYSPRGAQVRDGKAWSIYLNEAADLFGARAKVMFASHFWPRWVSPEQPDAITSFLTSQADLYRWLNDEALRLSNQGFTMLEVAERLDEEMPAGLRDKWYNRGYYGTVNNNAKAVYQRYLGWFDGNAAHLHTLPPEQAGARYVAAMGGAAKVREMAAAQFADAKDPADYRWVAEMISHLVFADPSDKAARHIEADVLEQLGYQSESAVWRNFYLAGARELRDRPLLGGDDGLGVNIPAPETITEDTLAAMPLAMLFDYLGIRLNSVKEADRPRIFGFTVTDGVPGDTEACTIELRNSVQLFRPVLMTDRVQASYTVARSALNNFALAKPGYSPAEMLARGELVIRHGTLEPFELYADSLEVFDFWFPVTTP</sequence>
<keyword evidence="4" id="KW-0862">Zinc</keyword>
<dbReference type="InterPro" id="IPR029228">
    <property type="entry name" value="Alkyl_sulf_dimr"/>
</dbReference>
<dbReference type="Pfam" id="PF14864">
    <property type="entry name" value="Alkyl_sulf_C"/>
    <property type="match status" value="1"/>
</dbReference>
<gene>
    <name evidence="7" type="ORF">KGQ19_25335</name>
</gene>
<evidence type="ECO:0000313" key="7">
    <source>
        <dbReference type="EMBL" id="MBS2550195.1"/>
    </source>
</evidence>
<evidence type="ECO:0000313" key="8">
    <source>
        <dbReference type="Proteomes" id="UP000730482"/>
    </source>
</evidence>
<protein>
    <submittedName>
        <fullName evidence="7">MBL fold metallo-hydrolase</fullName>
    </submittedName>
</protein>
<dbReference type="SUPFAM" id="SSF55718">
    <property type="entry name" value="SCP-like"/>
    <property type="match status" value="1"/>
</dbReference>
<dbReference type="EMBL" id="JAAFYZ010000094">
    <property type="protein sequence ID" value="MBS2550195.1"/>
    <property type="molecule type" value="Genomic_DNA"/>
</dbReference>
<dbReference type="InterPro" id="IPR038536">
    <property type="entry name" value="Alkyl/aryl-sulf_dimr_sf"/>
</dbReference>
<comment type="similarity">
    <text evidence="5">Belongs to the metallo-beta-lactamase superfamily. Type III sulfatase family.</text>
</comment>
<comment type="caution">
    <text evidence="7">The sequence shown here is derived from an EMBL/GenBank/DDBJ whole genome shotgun (WGS) entry which is preliminary data.</text>
</comment>
<dbReference type="SUPFAM" id="SSF56281">
    <property type="entry name" value="Metallo-hydrolase/oxidoreductase"/>
    <property type="match status" value="1"/>
</dbReference>
<feature type="domain" description="Metallo-beta-lactamase" evidence="6">
    <location>
        <begin position="114"/>
        <end position="346"/>
    </location>
</feature>
<evidence type="ECO:0000256" key="5">
    <source>
        <dbReference type="ARBA" id="ARBA00033751"/>
    </source>
</evidence>
<evidence type="ECO:0000256" key="3">
    <source>
        <dbReference type="ARBA" id="ARBA00022801"/>
    </source>
</evidence>
<dbReference type="PANTHER" id="PTHR43223">
    <property type="entry name" value="ALKYL/ARYL-SULFATASE"/>
    <property type="match status" value="1"/>
</dbReference>
<dbReference type="InterPro" id="IPR001279">
    <property type="entry name" value="Metallo-B-lactamas"/>
</dbReference>
<dbReference type="InterPro" id="IPR052195">
    <property type="entry name" value="Bact_Alkyl/Aryl-Sulfatase"/>
</dbReference>